<gene>
    <name evidence="1" type="ORF">BDY21DRAFT_360651</name>
</gene>
<organism evidence="1 2">
    <name type="scientific">Lineolata rhizophorae</name>
    <dbReference type="NCBI Taxonomy" id="578093"/>
    <lineage>
        <taxon>Eukaryota</taxon>
        <taxon>Fungi</taxon>
        <taxon>Dikarya</taxon>
        <taxon>Ascomycota</taxon>
        <taxon>Pezizomycotina</taxon>
        <taxon>Dothideomycetes</taxon>
        <taxon>Dothideomycetes incertae sedis</taxon>
        <taxon>Lineolatales</taxon>
        <taxon>Lineolataceae</taxon>
        <taxon>Lineolata</taxon>
    </lineage>
</organism>
<protein>
    <submittedName>
        <fullName evidence="1">Uncharacterized protein</fullName>
    </submittedName>
</protein>
<reference evidence="1" key="1">
    <citation type="journal article" date="2020" name="Stud. Mycol.">
        <title>101 Dothideomycetes genomes: a test case for predicting lifestyles and emergence of pathogens.</title>
        <authorList>
            <person name="Haridas S."/>
            <person name="Albert R."/>
            <person name="Binder M."/>
            <person name="Bloem J."/>
            <person name="Labutti K."/>
            <person name="Salamov A."/>
            <person name="Andreopoulos B."/>
            <person name="Baker S."/>
            <person name="Barry K."/>
            <person name="Bills G."/>
            <person name="Bluhm B."/>
            <person name="Cannon C."/>
            <person name="Castanera R."/>
            <person name="Culley D."/>
            <person name="Daum C."/>
            <person name="Ezra D."/>
            <person name="Gonzalez J."/>
            <person name="Henrissat B."/>
            <person name="Kuo A."/>
            <person name="Liang C."/>
            <person name="Lipzen A."/>
            <person name="Lutzoni F."/>
            <person name="Magnuson J."/>
            <person name="Mondo S."/>
            <person name="Nolan M."/>
            <person name="Ohm R."/>
            <person name="Pangilinan J."/>
            <person name="Park H.-J."/>
            <person name="Ramirez L."/>
            <person name="Alfaro M."/>
            <person name="Sun H."/>
            <person name="Tritt A."/>
            <person name="Yoshinaga Y."/>
            <person name="Zwiers L.-H."/>
            <person name="Turgeon B."/>
            <person name="Goodwin S."/>
            <person name="Spatafora J."/>
            <person name="Crous P."/>
            <person name="Grigoriev I."/>
        </authorList>
    </citation>
    <scope>NUCLEOTIDE SEQUENCE</scope>
    <source>
        <strain evidence="1">ATCC 16933</strain>
    </source>
</reference>
<evidence type="ECO:0000313" key="2">
    <source>
        <dbReference type="Proteomes" id="UP000799766"/>
    </source>
</evidence>
<accession>A0A6A6PDR6</accession>
<dbReference type="Proteomes" id="UP000799766">
    <property type="component" value="Unassembled WGS sequence"/>
</dbReference>
<sequence length="146" mass="16891">MPLIESHHLDGRLLPSEYDRVDWSNIPNTAAALLGFLVCLADRKDAVSSPCGTLLNPSCRKNITHYSGKYALLSPKDKMQELFQARLTKKFPNEELIPIQFNYIHFTRLPGRAPNFGTLFSRKQLEHWFFSHFFKLAQPFPRQSKQ</sequence>
<dbReference type="AlphaFoldDB" id="A0A6A6PDR6"/>
<dbReference type="EMBL" id="MU001671">
    <property type="protein sequence ID" value="KAF2461563.1"/>
    <property type="molecule type" value="Genomic_DNA"/>
</dbReference>
<name>A0A6A6PDR6_9PEZI</name>
<evidence type="ECO:0000313" key="1">
    <source>
        <dbReference type="EMBL" id="KAF2461563.1"/>
    </source>
</evidence>
<keyword evidence="2" id="KW-1185">Reference proteome</keyword>
<proteinExistence type="predicted"/>